<gene>
    <name evidence="2" type="ORF">SASPL_153723</name>
</gene>
<dbReference type="AlphaFoldDB" id="A0A8X8VZ20"/>
<dbReference type="GO" id="GO:0046983">
    <property type="term" value="F:protein dimerization activity"/>
    <property type="evidence" value="ECO:0007669"/>
    <property type="project" value="InterPro"/>
</dbReference>
<evidence type="ECO:0000256" key="1">
    <source>
        <dbReference type="SAM" id="MobiDB-lite"/>
    </source>
</evidence>
<evidence type="ECO:0000313" key="2">
    <source>
        <dbReference type="EMBL" id="KAG6384901.1"/>
    </source>
</evidence>
<organism evidence="2">
    <name type="scientific">Salvia splendens</name>
    <name type="common">Scarlet sage</name>
    <dbReference type="NCBI Taxonomy" id="180675"/>
    <lineage>
        <taxon>Eukaryota</taxon>
        <taxon>Viridiplantae</taxon>
        <taxon>Streptophyta</taxon>
        <taxon>Embryophyta</taxon>
        <taxon>Tracheophyta</taxon>
        <taxon>Spermatophyta</taxon>
        <taxon>Magnoliopsida</taxon>
        <taxon>eudicotyledons</taxon>
        <taxon>Gunneridae</taxon>
        <taxon>Pentapetalae</taxon>
        <taxon>asterids</taxon>
        <taxon>lamiids</taxon>
        <taxon>Lamiales</taxon>
        <taxon>Lamiaceae</taxon>
        <taxon>Nepetoideae</taxon>
        <taxon>Mentheae</taxon>
        <taxon>Salviinae</taxon>
        <taxon>Salvia</taxon>
        <taxon>Salvia subgen. Calosphace</taxon>
        <taxon>core Calosphace</taxon>
    </lineage>
</organism>
<feature type="region of interest" description="Disordered" evidence="1">
    <location>
        <begin position="108"/>
        <end position="134"/>
    </location>
</feature>
<dbReference type="InterPro" id="IPR036879">
    <property type="entry name" value="TF_MADSbox_sf"/>
</dbReference>
<reference evidence="2" key="2">
    <citation type="submission" date="2020-08" db="EMBL/GenBank/DDBJ databases">
        <title>Plant Genome Project.</title>
        <authorList>
            <person name="Zhang R.-G."/>
        </authorList>
    </citation>
    <scope>NUCLEOTIDE SEQUENCE</scope>
    <source>
        <strain evidence="2">Huo1</strain>
        <tissue evidence="2">Leaf</tissue>
    </source>
</reference>
<name>A0A8X8VZ20_SALSN</name>
<accession>A0A8X8VZ20</accession>
<proteinExistence type="predicted"/>
<keyword evidence="3" id="KW-1185">Reference proteome</keyword>
<comment type="caution">
    <text evidence="2">The sequence shown here is derived from an EMBL/GenBank/DDBJ whole genome shotgun (WGS) entry which is preliminary data.</text>
</comment>
<dbReference type="Gene3D" id="3.40.1810.10">
    <property type="entry name" value="Transcription factor, MADS-box"/>
    <property type="match status" value="1"/>
</dbReference>
<sequence>MAGNKIEKSKAREVAVRSDVEVAFVAFSPSGPLNEFDKQKEIEEFRNRYMNQLEYRIMMKHKWHAEQQLMEKLDNLSLSHNNGESSMVHYIEKAPDSARRARLIEVKLRQPVEAQNEPQRAQPDPEGLDQEIDS</sequence>
<evidence type="ECO:0000313" key="3">
    <source>
        <dbReference type="Proteomes" id="UP000298416"/>
    </source>
</evidence>
<reference evidence="2" key="1">
    <citation type="submission" date="2018-01" db="EMBL/GenBank/DDBJ databases">
        <authorList>
            <person name="Mao J.F."/>
        </authorList>
    </citation>
    <scope>NUCLEOTIDE SEQUENCE</scope>
    <source>
        <strain evidence="2">Huo1</strain>
        <tissue evidence="2">Leaf</tissue>
    </source>
</reference>
<dbReference type="EMBL" id="PNBA02000022">
    <property type="protein sequence ID" value="KAG6384901.1"/>
    <property type="molecule type" value="Genomic_DNA"/>
</dbReference>
<dbReference type="GO" id="GO:0003677">
    <property type="term" value="F:DNA binding"/>
    <property type="evidence" value="ECO:0007669"/>
    <property type="project" value="InterPro"/>
</dbReference>
<dbReference type="Proteomes" id="UP000298416">
    <property type="component" value="Unassembled WGS sequence"/>
</dbReference>
<dbReference type="SUPFAM" id="SSF55455">
    <property type="entry name" value="SRF-like"/>
    <property type="match status" value="1"/>
</dbReference>
<protein>
    <submittedName>
        <fullName evidence="2">Uncharacterized protein</fullName>
    </submittedName>
</protein>